<evidence type="ECO:0000256" key="13">
    <source>
        <dbReference type="ARBA" id="ARBA00023160"/>
    </source>
</evidence>
<evidence type="ECO:0000256" key="11">
    <source>
        <dbReference type="ARBA" id="ARBA00023004"/>
    </source>
</evidence>
<comment type="function">
    <text evidence="15">Plant lipoxygenase may be involved in a number of diverse aspects of plant physiology including growth and development, pest resistance, and senescence or responses to wounding.</text>
</comment>
<feature type="compositionally biased region" description="Basic residues" evidence="16">
    <location>
        <begin position="237"/>
        <end position="246"/>
    </location>
</feature>
<keyword evidence="5 15" id="KW-0444">Lipid biosynthesis</keyword>
<name>A0A371I102_MUCPR</name>
<dbReference type="PANTHER" id="PTHR11771">
    <property type="entry name" value="LIPOXYGENASE"/>
    <property type="match status" value="1"/>
</dbReference>
<dbReference type="AlphaFoldDB" id="A0A371I102"/>
<feature type="domain" description="PLAT" evidence="17">
    <location>
        <begin position="31"/>
        <end position="166"/>
    </location>
</feature>
<dbReference type="EMBL" id="QJKJ01001225">
    <property type="protein sequence ID" value="RDY08715.1"/>
    <property type="molecule type" value="Genomic_DNA"/>
</dbReference>
<evidence type="ECO:0000259" key="17">
    <source>
        <dbReference type="PROSITE" id="PS50095"/>
    </source>
</evidence>
<dbReference type="GO" id="GO:0005737">
    <property type="term" value="C:cytoplasm"/>
    <property type="evidence" value="ECO:0007669"/>
    <property type="project" value="UniProtKB-SubCell"/>
</dbReference>
<dbReference type="InterPro" id="IPR020834">
    <property type="entry name" value="LipOase_CS"/>
</dbReference>
<comment type="cofactor">
    <cofactor evidence="1">
        <name>Fe cation</name>
        <dbReference type="ChEBI" id="CHEBI:24875"/>
    </cofactor>
</comment>
<dbReference type="Proteomes" id="UP000257109">
    <property type="component" value="Unassembled WGS sequence"/>
</dbReference>
<dbReference type="GO" id="GO:0006633">
    <property type="term" value="P:fatty acid biosynthetic process"/>
    <property type="evidence" value="ECO:0007669"/>
    <property type="project" value="UniProtKB-KW"/>
</dbReference>
<evidence type="ECO:0000256" key="6">
    <source>
        <dbReference type="ARBA" id="ARBA00022723"/>
    </source>
</evidence>
<dbReference type="Pfam" id="PF00305">
    <property type="entry name" value="Lipoxygenase"/>
    <property type="match status" value="1"/>
</dbReference>
<dbReference type="InterPro" id="IPR001246">
    <property type="entry name" value="LipOase_plant"/>
</dbReference>
<dbReference type="InterPro" id="IPR036226">
    <property type="entry name" value="LipOase_C_sf"/>
</dbReference>
<dbReference type="SUPFAM" id="SSF48484">
    <property type="entry name" value="Lipoxigenase"/>
    <property type="match status" value="1"/>
</dbReference>
<dbReference type="SUPFAM" id="SSF49723">
    <property type="entry name" value="Lipase/lipooxygenase domain (PLAT/LH2 domain)"/>
    <property type="match status" value="1"/>
</dbReference>
<accession>A0A371I102</accession>
<dbReference type="FunFam" id="4.10.375.10:FF:000001">
    <property type="entry name" value="Lipoxygenase"/>
    <property type="match status" value="1"/>
</dbReference>
<evidence type="ECO:0000256" key="14">
    <source>
        <dbReference type="PROSITE-ProRule" id="PRU00152"/>
    </source>
</evidence>
<comment type="caution">
    <text evidence="19">The sequence shown here is derived from an EMBL/GenBank/DDBJ whole genome shotgun (WGS) entry which is preliminary data.</text>
</comment>
<comment type="subcellular location">
    <subcellularLocation>
        <location evidence="2">Cytoplasm</location>
    </subcellularLocation>
</comment>
<evidence type="ECO:0000256" key="3">
    <source>
        <dbReference type="ARBA" id="ARBA00009419"/>
    </source>
</evidence>
<dbReference type="InterPro" id="IPR036392">
    <property type="entry name" value="PLAT/LH2_dom_sf"/>
</dbReference>
<dbReference type="CDD" id="cd01751">
    <property type="entry name" value="PLAT_LH2"/>
    <property type="match status" value="1"/>
</dbReference>
<evidence type="ECO:0000256" key="1">
    <source>
        <dbReference type="ARBA" id="ARBA00001962"/>
    </source>
</evidence>
<dbReference type="PRINTS" id="PR00087">
    <property type="entry name" value="LIPOXYGENASE"/>
</dbReference>
<evidence type="ECO:0000256" key="4">
    <source>
        <dbReference type="ARBA" id="ARBA00022490"/>
    </source>
</evidence>
<evidence type="ECO:0000256" key="5">
    <source>
        <dbReference type="ARBA" id="ARBA00022516"/>
    </source>
</evidence>
<keyword evidence="20" id="KW-1185">Reference proteome</keyword>
<dbReference type="Gene3D" id="3.10.450.60">
    <property type="match status" value="1"/>
</dbReference>
<dbReference type="STRING" id="157652.A0A371I102"/>
<evidence type="ECO:0000256" key="15">
    <source>
        <dbReference type="RuleBase" id="RU003975"/>
    </source>
</evidence>
<dbReference type="Gene3D" id="1.20.245.10">
    <property type="entry name" value="Lipoxygenase-1, Domain 5"/>
    <property type="match status" value="1"/>
</dbReference>
<comment type="caution">
    <text evidence="14">Lacks conserved residue(s) required for the propagation of feature annotation.</text>
</comment>
<gene>
    <name evidence="19" type="primary">LOX1.3</name>
    <name evidence="19" type="ORF">CR513_07031</name>
</gene>
<dbReference type="Pfam" id="PF01477">
    <property type="entry name" value="PLAT"/>
    <property type="match status" value="1"/>
</dbReference>
<evidence type="ECO:0000256" key="8">
    <source>
        <dbReference type="ARBA" id="ARBA00022832"/>
    </source>
</evidence>
<dbReference type="UniPathway" id="UPA00382"/>
<dbReference type="PROSITE" id="PS51393">
    <property type="entry name" value="LIPOXYGENASE_3"/>
    <property type="match status" value="1"/>
</dbReference>
<dbReference type="PROSITE" id="PS50095">
    <property type="entry name" value="PLAT"/>
    <property type="match status" value="1"/>
</dbReference>
<feature type="compositionally biased region" description="Basic and acidic residues" evidence="16">
    <location>
        <begin position="247"/>
        <end position="260"/>
    </location>
</feature>
<keyword evidence="6" id="KW-0479">Metal-binding</keyword>
<evidence type="ECO:0000313" key="19">
    <source>
        <dbReference type="EMBL" id="RDY08715.1"/>
    </source>
</evidence>
<dbReference type="FunFam" id="3.10.450.60:FF:000002">
    <property type="entry name" value="Lipoxygenase"/>
    <property type="match status" value="1"/>
</dbReference>
<comment type="similarity">
    <text evidence="3 15">Belongs to the lipoxygenase family.</text>
</comment>
<dbReference type="Gene3D" id="2.60.60.20">
    <property type="entry name" value="PLAT/LH2 domain"/>
    <property type="match status" value="1"/>
</dbReference>
<keyword evidence="9" id="KW-0223">Dioxygenase</keyword>
<dbReference type="InterPro" id="IPR013819">
    <property type="entry name" value="LipOase_C"/>
</dbReference>
<evidence type="ECO:0000313" key="20">
    <source>
        <dbReference type="Proteomes" id="UP000257109"/>
    </source>
</evidence>
<dbReference type="PRINTS" id="PR00468">
    <property type="entry name" value="PLTLPOXGNASE"/>
</dbReference>
<protein>
    <recommendedName>
        <fullName evidence="15">Lipoxygenase</fullName>
        <ecNumber evidence="15">1.13.11.-</ecNumber>
    </recommendedName>
</protein>
<feature type="domain" description="Lipoxygenase" evidence="18">
    <location>
        <begin position="169"/>
        <end position="851"/>
    </location>
</feature>
<dbReference type="InterPro" id="IPR001024">
    <property type="entry name" value="PLAT/LH2_dom"/>
</dbReference>
<dbReference type="InterPro" id="IPR027433">
    <property type="entry name" value="Lipoxygenase_dom_3"/>
</dbReference>
<keyword evidence="13 15" id="KW-0275">Fatty acid biosynthesis</keyword>
<dbReference type="OrthoDB" id="407298at2759"/>
<evidence type="ECO:0000256" key="2">
    <source>
        <dbReference type="ARBA" id="ARBA00004496"/>
    </source>
</evidence>
<keyword evidence="10" id="KW-0560">Oxidoreductase</keyword>
<comment type="pathway">
    <text evidence="15">Lipid metabolism; oxylipin biosynthesis.</text>
</comment>
<dbReference type="InterPro" id="IPR042057">
    <property type="entry name" value="Lipoxy_PLAT/LH2"/>
</dbReference>
<evidence type="ECO:0000256" key="9">
    <source>
        <dbReference type="ARBA" id="ARBA00022964"/>
    </source>
</evidence>
<organism evidence="19 20">
    <name type="scientific">Mucuna pruriens</name>
    <name type="common">Velvet bean</name>
    <name type="synonym">Dolichos pruriens</name>
    <dbReference type="NCBI Taxonomy" id="157652"/>
    <lineage>
        <taxon>Eukaryota</taxon>
        <taxon>Viridiplantae</taxon>
        <taxon>Streptophyta</taxon>
        <taxon>Embryophyta</taxon>
        <taxon>Tracheophyta</taxon>
        <taxon>Spermatophyta</taxon>
        <taxon>Magnoliopsida</taxon>
        <taxon>eudicotyledons</taxon>
        <taxon>Gunneridae</taxon>
        <taxon>Pentapetalae</taxon>
        <taxon>rosids</taxon>
        <taxon>fabids</taxon>
        <taxon>Fabales</taxon>
        <taxon>Fabaceae</taxon>
        <taxon>Papilionoideae</taxon>
        <taxon>50 kb inversion clade</taxon>
        <taxon>NPAAA clade</taxon>
        <taxon>indigoferoid/millettioid clade</taxon>
        <taxon>Phaseoleae</taxon>
        <taxon>Mucuna</taxon>
    </lineage>
</organism>
<dbReference type="FunFam" id="1.20.245.10:FF:000002">
    <property type="entry name" value="Lipoxygenase"/>
    <property type="match status" value="1"/>
</dbReference>
<feature type="region of interest" description="Disordered" evidence="16">
    <location>
        <begin position="216"/>
        <end position="260"/>
    </location>
</feature>
<dbReference type="InterPro" id="IPR000907">
    <property type="entry name" value="LipOase"/>
</dbReference>
<dbReference type="GO" id="GO:0005506">
    <property type="term" value="F:iron ion binding"/>
    <property type="evidence" value="ECO:0007669"/>
    <property type="project" value="UniProtKB-ARBA"/>
</dbReference>
<dbReference type="GO" id="GO:0034440">
    <property type="term" value="P:lipid oxidation"/>
    <property type="evidence" value="ECO:0007669"/>
    <property type="project" value="InterPro"/>
</dbReference>
<evidence type="ECO:0000256" key="10">
    <source>
        <dbReference type="ARBA" id="ARBA00023002"/>
    </source>
</evidence>
<dbReference type="Gene3D" id="4.10.372.10">
    <property type="entry name" value="Lipoxygenase-1, Domain 3"/>
    <property type="match status" value="1"/>
</dbReference>
<dbReference type="EC" id="1.13.11.-" evidence="15"/>
<dbReference type="Gene3D" id="4.10.375.10">
    <property type="entry name" value="Lipoxygenase-1, Domain 2"/>
    <property type="match status" value="1"/>
</dbReference>
<dbReference type="SMART" id="SM00308">
    <property type="entry name" value="LH2"/>
    <property type="match status" value="1"/>
</dbReference>
<keyword evidence="4" id="KW-0963">Cytoplasm</keyword>
<evidence type="ECO:0000256" key="12">
    <source>
        <dbReference type="ARBA" id="ARBA00023098"/>
    </source>
</evidence>
<keyword evidence="12" id="KW-0443">Lipid metabolism</keyword>
<keyword evidence="11" id="KW-0408">Iron</keyword>
<dbReference type="GO" id="GO:0016702">
    <property type="term" value="F:oxidoreductase activity, acting on single donors with incorporation of molecular oxygen, incorporation of two atoms of oxygen"/>
    <property type="evidence" value="ECO:0007669"/>
    <property type="project" value="InterPro"/>
</dbReference>
<proteinExistence type="inferred from homology"/>
<keyword evidence="7 15" id="KW-0925">Oxylipin biosynthesis</keyword>
<sequence length="955" mass="108060">MFSGVTGLIHRGHKINGTVVLMRKNVLDVNSLTSVEGVIGDGIGLIGSALDNITAFLGRSVSLQLISATKPDANGNGKLGKPTFLEGIITSLPTLGAGQSAFNIHFEWDADMGIPGAFYIKNFMQVEFFLVSLTLEDVPNHGSIHFVCNSWIYNAKHFKNDRIFFANQTYLPSETPAPLVKYREEELHNLRGDGTGERKEWDRIYDYDVYNDLGDPDKGEKHARPVLGGSDTLPYPRRGRTGRRPTRKDPNSESRSQDVYIPRDEAFGHLKSSDFLTYGLKSISQNVLPAFQSVFDLNFTPQEFDSFDDVHGLYEGGLKLPTNILSQISPLPVLKEIFRTDGEQFLKFPPPKVVQVSRSAWMTDEEFAREMLAGLNPNLIRCLQEFPPRSKLDSQVYGGHTSQITKEHLEPNLEGLTVDEAIQKKRLFLLDLHDSIMPYLRRINATFTKAYATRTILFLNNNQTLKPLAIELSLPHPQGDQSGVISQVFLPANEGVESSIWLLAKAYVVVNDSLNTHAVVEPFIIATNRHLSVVHPIYKLLHPHYRDTMNINGLARSTLVNEGGIIEQTFLWGRYSMEMSAVIYKDWVFTDQALPADLIKRGMAIEDPACPHGIRLMIEDYPYAVDGLEIWDAIKTWVHDYVFLCYKSDDMLRQDSELQAWWKELVEVGHGDKKNEPWWPKMQTREELVEACSIVIWTASALHAAVNFGQYPYGGLILNRPTISRRFMPEKGSAEYEELRKSPQKAYLKTITPKFQTLIDLSVIEILSRHASDEVYLGKRDNPNWTSDTKALEAFKRFGNKLAEIEKKLSQRNNDEKLRNRHGPVQMPYTLLFPSSEEGMTFRGIPNMYVFGSVAPILSQSFILSRPFLRHESPANSWPVKDVTSIWILSKVNSCMKGGSNPYEGSGSLNQLLTSLHLLPPWLIFQITMTHLYKFFPPSLELGVLLKCPIRLVVE</sequence>
<evidence type="ECO:0000256" key="16">
    <source>
        <dbReference type="SAM" id="MobiDB-lite"/>
    </source>
</evidence>
<keyword evidence="8" id="KW-0276">Fatty acid metabolism</keyword>
<evidence type="ECO:0000259" key="18">
    <source>
        <dbReference type="PROSITE" id="PS51393"/>
    </source>
</evidence>
<reference evidence="19" key="1">
    <citation type="submission" date="2018-05" db="EMBL/GenBank/DDBJ databases">
        <title>Draft genome of Mucuna pruriens seed.</title>
        <authorList>
            <person name="Nnadi N.E."/>
            <person name="Vos R."/>
            <person name="Hasami M.H."/>
            <person name="Devisetty U.K."/>
            <person name="Aguiy J.C."/>
        </authorList>
    </citation>
    <scope>NUCLEOTIDE SEQUENCE [LARGE SCALE GENOMIC DNA]</scope>
    <source>
        <strain evidence="19">JCA_2017</strain>
    </source>
</reference>
<dbReference type="GO" id="GO:0031408">
    <property type="term" value="P:oxylipin biosynthetic process"/>
    <property type="evidence" value="ECO:0007669"/>
    <property type="project" value="UniProtKB-UniRule"/>
</dbReference>
<dbReference type="PROSITE" id="PS00081">
    <property type="entry name" value="LIPOXYGENASE_2"/>
    <property type="match status" value="1"/>
</dbReference>
<evidence type="ECO:0000256" key="7">
    <source>
        <dbReference type="ARBA" id="ARBA00022767"/>
    </source>
</evidence>